<proteinExistence type="predicted"/>
<sequence>MTEPKSAALLIGDPLCLRDTVHRRSPRMRGRCVCMGGRVLGGHHMTSPILWNSLPQFIRL</sequence>
<evidence type="ECO:0000313" key="1">
    <source>
        <dbReference type="EMBL" id="CAI9532627.1"/>
    </source>
</evidence>
<name>A0ABN9AAZ2_9NEOB</name>
<organism evidence="1 2">
    <name type="scientific">Staurois parvus</name>
    <dbReference type="NCBI Taxonomy" id="386267"/>
    <lineage>
        <taxon>Eukaryota</taxon>
        <taxon>Metazoa</taxon>
        <taxon>Chordata</taxon>
        <taxon>Craniata</taxon>
        <taxon>Vertebrata</taxon>
        <taxon>Euteleostomi</taxon>
        <taxon>Amphibia</taxon>
        <taxon>Batrachia</taxon>
        <taxon>Anura</taxon>
        <taxon>Neobatrachia</taxon>
        <taxon>Ranoidea</taxon>
        <taxon>Ranidae</taxon>
        <taxon>Staurois</taxon>
    </lineage>
</organism>
<protein>
    <submittedName>
        <fullName evidence="1">Uncharacterized protein</fullName>
    </submittedName>
</protein>
<evidence type="ECO:0000313" key="2">
    <source>
        <dbReference type="Proteomes" id="UP001162483"/>
    </source>
</evidence>
<feature type="non-terminal residue" evidence="1">
    <location>
        <position position="60"/>
    </location>
</feature>
<keyword evidence="2" id="KW-1185">Reference proteome</keyword>
<gene>
    <name evidence="1" type="ORF">SPARVUS_LOCUS249744</name>
</gene>
<dbReference type="Proteomes" id="UP001162483">
    <property type="component" value="Unassembled WGS sequence"/>
</dbReference>
<comment type="caution">
    <text evidence="1">The sequence shown here is derived from an EMBL/GenBank/DDBJ whole genome shotgun (WGS) entry which is preliminary data.</text>
</comment>
<dbReference type="EMBL" id="CATNWA010000073">
    <property type="protein sequence ID" value="CAI9532627.1"/>
    <property type="molecule type" value="Genomic_DNA"/>
</dbReference>
<accession>A0ABN9AAZ2</accession>
<reference evidence="1" key="1">
    <citation type="submission" date="2023-05" db="EMBL/GenBank/DDBJ databases">
        <authorList>
            <person name="Stuckert A."/>
        </authorList>
    </citation>
    <scope>NUCLEOTIDE SEQUENCE</scope>
</reference>